<evidence type="ECO:0000256" key="4">
    <source>
        <dbReference type="SAM" id="MobiDB-lite"/>
    </source>
</evidence>
<dbReference type="Pfam" id="PF13174">
    <property type="entry name" value="TPR_6"/>
    <property type="match status" value="1"/>
</dbReference>
<dbReference type="OrthoDB" id="1490552at2"/>
<dbReference type="SUPFAM" id="SSF48452">
    <property type="entry name" value="TPR-like"/>
    <property type="match status" value="1"/>
</dbReference>
<dbReference type="PROSITE" id="PS50005">
    <property type="entry name" value="TPR"/>
    <property type="match status" value="1"/>
</dbReference>
<evidence type="ECO:0000313" key="6">
    <source>
        <dbReference type="Proteomes" id="UP000267268"/>
    </source>
</evidence>
<keyword evidence="6" id="KW-1185">Reference proteome</keyword>
<dbReference type="Gene3D" id="1.25.40.10">
    <property type="entry name" value="Tetratricopeptide repeat domain"/>
    <property type="match status" value="1"/>
</dbReference>
<feature type="region of interest" description="Disordered" evidence="4">
    <location>
        <begin position="36"/>
        <end position="61"/>
    </location>
</feature>
<dbReference type="Proteomes" id="UP000267268">
    <property type="component" value="Chromosome 1"/>
</dbReference>
<keyword evidence="2 3" id="KW-0802">TPR repeat</keyword>
<reference evidence="5 6" key="1">
    <citation type="submission" date="2018-12" db="EMBL/GenBank/DDBJ databases">
        <title>Flammeovirga pectinis sp. nov., isolated from the gut of the Korean scallop, Patinopecten yessoensis.</title>
        <authorList>
            <person name="Bae J.-W."/>
            <person name="Jeong Y.-S."/>
            <person name="Kang W."/>
        </authorList>
    </citation>
    <scope>NUCLEOTIDE SEQUENCE [LARGE SCALE GENOMIC DNA]</scope>
    <source>
        <strain evidence="5 6">L12M1</strain>
    </source>
</reference>
<dbReference type="PANTHER" id="PTHR45586">
    <property type="entry name" value="TPR REPEAT-CONTAINING PROTEIN PA4667"/>
    <property type="match status" value="1"/>
</dbReference>
<evidence type="ECO:0000256" key="1">
    <source>
        <dbReference type="ARBA" id="ARBA00022737"/>
    </source>
</evidence>
<keyword evidence="1" id="KW-0677">Repeat</keyword>
<accession>A0A3S9P7Q7</accession>
<sequence>MGTKQYSLIGVGVVLIILLALLPKAVITDNTASTVEGNQTTTQTEQHSEDDGHDHGNNNVDMAAAHSDKLPADTQNILDSLQDQFGKTKGIDNKANVANKAYDLLIRMNKFDRAAEWKLALYGAANNTEDLRLAADAYYDAFTFAMSDEKSSKMATLARSNYDKYLKINPKDLNSKVKLGMTYVVSSSPMQGITLIREVLTEEPDHQLAIFNLGLLSMQSGQYEKAVGRFTQLKKLYPEDMEARFYLALSLKEVGKTNQAIEELEFINKNADSEDIRVTSAQYLSEWVN</sequence>
<proteinExistence type="predicted"/>
<protein>
    <submittedName>
        <fullName evidence="5">Tetratricopeptide repeat protein</fullName>
    </submittedName>
</protein>
<organism evidence="5 6">
    <name type="scientific">Flammeovirga pectinis</name>
    <dbReference type="NCBI Taxonomy" id="2494373"/>
    <lineage>
        <taxon>Bacteria</taxon>
        <taxon>Pseudomonadati</taxon>
        <taxon>Bacteroidota</taxon>
        <taxon>Cytophagia</taxon>
        <taxon>Cytophagales</taxon>
        <taxon>Flammeovirgaceae</taxon>
        <taxon>Flammeovirga</taxon>
    </lineage>
</organism>
<dbReference type="AlphaFoldDB" id="A0A3S9P7Q7"/>
<feature type="compositionally biased region" description="Basic and acidic residues" evidence="4">
    <location>
        <begin position="46"/>
        <end position="56"/>
    </location>
</feature>
<dbReference type="EMBL" id="CP034562">
    <property type="protein sequence ID" value="AZQ64231.1"/>
    <property type="molecule type" value="Genomic_DNA"/>
</dbReference>
<evidence type="ECO:0000256" key="2">
    <source>
        <dbReference type="ARBA" id="ARBA00022803"/>
    </source>
</evidence>
<feature type="repeat" description="TPR" evidence="3">
    <location>
        <begin position="207"/>
        <end position="240"/>
    </location>
</feature>
<dbReference type="InterPro" id="IPR051012">
    <property type="entry name" value="CellSynth/LPSAsmb/PSIAsmb"/>
</dbReference>
<dbReference type="InterPro" id="IPR019734">
    <property type="entry name" value="TPR_rpt"/>
</dbReference>
<evidence type="ECO:0000256" key="3">
    <source>
        <dbReference type="PROSITE-ProRule" id="PRU00339"/>
    </source>
</evidence>
<dbReference type="KEGG" id="fll:EI427_19010"/>
<dbReference type="PANTHER" id="PTHR45586:SF1">
    <property type="entry name" value="LIPOPOLYSACCHARIDE ASSEMBLY PROTEIN B"/>
    <property type="match status" value="1"/>
</dbReference>
<name>A0A3S9P7Q7_9BACT</name>
<dbReference type="InterPro" id="IPR011990">
    <property type="entry name" value="TPR-like_helical_dom_sf"/>
</dbReference>
<gene>
    <name evidence="5" type="ORF">EI427_19010</name>
</gene>
<feature type="compositionally biased region" description="Polar residues" evidence="4">
    <location>
        <begin position="36"/>
        <end position="45"/>
    </location>
</feature>
<dbReference type="RefSeq" id="WP_126617713.1">
    <property type="nucleotide sequence ID" value="NZ_CP034562.1"/>
</dbReference>
<evidence type="ECO:0000313" key="5">
    <source>
        <dbReference type="EMBL" id="AZQ64231.1"/>
    </source>
</evidence>